<reference evidence="21 22" key="1">
    <citation type="submission" date="2025-05" db="UniProtKB">
        <authorList>
            <consortium name="RefSeq"/>
        </authorList>
    </citation>
    <scope>IDENTIFICATION</scope>
</reference>
<dbReference type="InterPro" id="IPR051878">
    <property type="entry name" value="ZNRF_ubiq-protein_ligase"/>
</dbReference>
<evidence type="ECO:0000256" key="14">
    <source>
        <dbReference type="ARBA" id="ARBA00023136"/>
    </source>
</evidence>
<evidence type="ECO:0000256" key="2">
    <source>
        <dbReference type="ARBA" id="ARBA00004170"/>
    </source>
</evidence>
<dbReference type="RefSeq" id="XP_020668365.2">
    <property type="nucleotide sequence ID" value="XM_020812706.2"/>
</dbReference>
<keyword evidence="15" id="KW-0458">Lysosome</keyword>
<evidence type="ECO:0000256" key="9">
    <source>
        <dbReference type="ARBA" id="ARBA00022723"/>
    </source>
</evidence>
<keyword evidence="20" id="KW-1185">Reference proteome</keyword>
<dbReference type="GO" id="GO:0008270">
    <property type="term" value="F:zinc ion binding"/>
    <property type="evidence" value="ECO:0007669"/>
    <property type="project" value="UniProtKB-KW"/>
</dbReference>
<dbReference type="EC" id="2.3.2.27" evidence="6"/>
<name>A0A6J0VA14_9SAUR</name>
<dbReference type="InterPro" id="IPR001841">
    <property type="entry name" value="Znf_RING"/>
</dbReference>
<evidence type="ECO:0000313" key="20">
    <source>
        <dbReference type="Proteomes" id="UP001652642"/>
    </source>
</evidence>
<evidence type="ECO:0000313" key="23">
    <source>
        <dbReference type="RefSeq" id="XP_072859583.1"/>
    </source>
</evidence>
<accession>A0A6J0VA14</accession>
<evidence type="ECO:0000256" key="15">
    <source>
        <dbReference type="ARBA" id="ARBA00023228"/>
    </source>
</evidence>
<feature type="compositionally biased region" description="Low complexity" evidence="18">
    <location>
        <begin position="48"/>
        <end position="57"/>
    </location>
</feature>
<dbReference type="CDD" id="cd16695">
    <property type="entry name" value="mRING-CH-C4HC2H_ZNRF2"/>
    <property type="match status" value="1"/>
</dbReference>
<keyword evidence="13" id="KW-0862">Zinc</keyword>
<comment type="subcellular location">
    <subcellularLocation>
        <location evidence="3">Endosome</location>
    </subcellularLocation>
    <subcellularLocation>
        <location evidence="4">Lysosome</location>
    </subcellularLocation>
    <subcellularLocation>
        <location evidence="2">Membrane</location>
        <topology evidence="2">Peripheral membrane protein</topology>
    </subcellularLocation>
</comment>
<evidence type="ECO:0000256" key="10">
    <source>
        <dbReference type="ARBA" id="ARBA00022753"/>
    </source>
</evidence>
<dbReference type="RefSeq" id="XP_072859583.1">
    <property type="nucleotide sequence ID" value="XM_073003482.1"/>
</dbReference>
<keyword evidence="16" id="KW-0449">Lipoprotein</keyword>
<dbReference type="Pfam" id="PF13639">
    <property type="entry name" value="zf-RING_2"/>
    <property type="match status" value="1"/>
</dbReference>
<evidence type="ECO:0000256" key="5">
    <source>
        <dbReference type="ARBA" id="ARBA00004906"/>
    </source>
</evidence>
<feature type="region of interest" description="Disordered" evidence="18">
    <location>
        <begin position="1"/>
        <end position="132"/>
    </location>
</feature>
<keyword evidence="14" id="KW-0472">Membrane</keyword>
<gene>
    <name evidence="21 22 23" type="primary">ZNRF2</name>
</gene>
<dbReference type="OrthoDB" id="10057496at2759"/>
<dbReference type="SMART" id="SM00184">
    <property type="entry name" value="RING"/>
    <property type="match status" value="1"/>
</dbReference>
<dbReference type="GO" id="GO:0016020">
    <property type="term" value="C:membrane"/>
    <property type="evidence" value="ECO:0007669"/>
    <property type="project" value="UniProtKB-SubCell"/>
</dbReference>
<dbReference type="GO" id="GO:0005768">
    <property type="term" value="C:endosome"/>
    <property type="evidence" value="ECO:0007669"/>
    <property type="project" value="UniProtKB-SubCell"/>
</dbReference>
<evidence type="ECO:0000256" key="11">
    <source>
        <dbReference type="ARBA" id="ARBA00022771"/>
    </source>
</evidence>
<keyword evidence="12" id="KW-0833">Ubl conjugation pathway</keyword>
<keyword evidence="11 17" id="KW-0863">Zinc-finger</keyword>
<evidence type="ECO:0000256" key="1">
    <source>
        <dbReference type="ARBA" id="ARBA00000900"/>
    </source>
</evidence>
<dbReference type="Proteomes" id="UP001652642">
    <property type="component" value="Chromosome 6"/>
</dbReference>
<organism evidence="20 21">
    <name type="scientific">Pogona vitticeps</name>
    <name type="common">central bearded dragon</name>
    <dbReference type="NCBI Taxonomy" id="103695"/>
    <lineage>
        <taxon>Eukaryota</taxon>
        <taxon>Metazoa</taxon>
        <taxon>Chordata</taxon>
        <taxon>Craniata</taxon>
        <taxon>Vertebrata</taxon>
        <taxon>Euteleostomi</taxon>
        <taxon>Lepidosauria</taxon>
        <taxon>Squamata</taxon>
        <taxon>Bifurcata</taxon>
        <taxon>Unidentata</taxon>
        <taxon>Episquamata</taxon>
        <taxon>Toxicofera</taxon>
        <taxon>Iguania</taxon>
        <taxon>Acrodonta</taxon>
        <taxon>Agamidae</taxon>
        <taxon>Amphibolurinae</taxon>
        <taxon>Pogona</taxon>
    </lineage>
</organism>
<evidence type="ECO:0000256" key="6">
    <source>
        <dbReference type="ARBA" id="ARBA00012483"/>
    </source>
</evidence>
<dbReference type="CTD" id="223082"/>
<proteinExistence type="predicted"/>
<evidence type="ECO:0000256" key="17">
    <source>
        <dbReference type="PROSITE-ProRule" id="PRU00175"/>
    </source>
</evidence>
<dbReference type="RefSeq" id="XP_072859581.1">
    <property type="nucleotide sequence ID" value="XM_073003480.1"/>
</dbReference>
<evidence type="ECO:0000313" key="22">
    <source>
        <dbReference type="RefSeq" id="XP_072859581.1"/>
    </source>
</evidence>
<dbReference type="PANTHER" id="PTHR46661:SF3">
    <property type="entry name" value="E3 UBIQUITIN-PROTEIN LIGASE ZNRF2"/>
    <property type="match status" value="1"/>
</dbReference>
<evidence type="ECO:0000256" key="16">
    <source>
        <dbReference type="ARBA" id="ARBA00023288"/>
    </source>
</evidence>
<evidence type="ECO:0000313" key="21">
    <source>
        <dbReference type="RefSeq" id="XP_020668365.2"/>
    </source>
</evidence>
<dbReference type="GO" id="GO:0070936">
    <property type="term" value="P:protein K48-linked ubiquitination"/>
    <property type="evidence" value="ECO:0007669"/>
    <property type="project" value="TreeGrafter"/>
</dbReference>
<feature type="compositionally biased region" description="Gly residues" evidence="18">
    <location>
        <begin position="28"/>
        <end position="42"/>
    </location>
</feature>
<keyword evidence="7" id="KW-0808">Transferase</keyword>
<evidence type="ECO:0000256" key="13">
    <source>
        <dbReference type="ARBA" id="ARBA00022833"/>
    </source>
</evidence>
<keyword evidence="8" id="KW-0519">Myristate</keyword>
<evidence type="ECO:0000256" key="3">
    <source>
        <dbReference type="ARBA" id="ARBA00004177"/>
    </source>
</evidence>
<evidence type="ECO:0000259" key="19">
    <source>
        <dbReference type="PROSITE" id="PS50089"/>
    </source>
</evidence>
<feature type="domain" description="RING-type" evidence="19">
    <location>
        <begin position="196"/>
        <end position="236"/>
    </location>
</feature>
<evidence type="ECO:0000256" key="8">
    <source>
        <dbReference type="ARBA" id="ARBA00022707"/>
    </source>
</evidence>
<keyword evidence="10" id="KW-0967">Endosome</keyword>
<dbReference type="GeneID" id="110089550"/>
<comment type="pathway">
    <text evidence="5">Protein modification; protein ubiquitination.</text>
</comment>
<dbReference type="InterPro" id="IPR013083">
    <property type="entry name" value="Znf_RING/FYVE/PHD"/>
</dbReference>
<dbReference type="PANTHER" id="PTHR46661">
    <property type="entry name" value="E3 UBIQUITIN-PROTEIN LIGASE ZNRF1-LIKE PROTEIN"/>
    <property type="match status" value="1"/>
</dbReference>
<evidence type="ECO:0000256" key="4">
    <source>
        <dbReference type="ARBA" id="ARBA00004371"/>
    </source>
</evidence>
<dbReference type="InParanoid" id="A0A6J0VA14"/>
<dbReference type="Gene3D" id="3.30.40.10">
    <property type="entry name" value="Zinc/RING finger domain, C3HC4 (zinc finger)"/>
    <property type="match status" value="1"/>
</dbReference>
<dbReference type="PROSITE" id="PS50089">
    <property type="entry name" value="ZF_RING_2"/>
    <property type="match status" value="1"/>
</dbReference>
<dbReference type="GO" id="GO:0061630">
    <property type="term" value="F:ubiquitin protein ligase activity"/>
    <property type="evidence" value="ECO:0007669"/>
    <property type="project" value="UniProtKB-EC"/>
</dbReference>
<comment type="catalytic activity">
    <reaction evidence="1">
        <text>S-ubiquitinyl-[E2 ubiquitin-conjugating enzyme]-L-cysteine + [acceptor protein]-L-lysine = [E2 ubiquitin-conjugating enzyme]-L-cysteine + N(6)-ubiquitinyl-[acceptor protein]-L-lysine.</text>
        <dbReference type="EC" id="2.3.2.27"/>
    </reaction>
</comment>
<dbReference type="KEGG" id="pvt:110089550"/>
<evidence type="ECO:0000256" key="18">
    <source>
        <dbReference type="SAM" id="MobiDB-lite"/>
    </source>
</evidence>
<feature type="compositionally biased region" description="Gly residues" evidence="18">
    <location>
        <begin position="58"/>
        <end position="67"/>
    </location>
</feature>
<dbReference type="Gene3D" id="3.30.160.60">
    <property type="entry name" value="Classic Zinc Finger"/>
    <property type="match status" value="1"/>
</dbReference>
<dbReference type="SUPFAM" id="SSF57850">
    <property type="entry name" value="RING/U-box"/>
    <property type="match status" value="1"/>
</dbReference>
<dbReference type="GO" id="GO:0005764">
    <property type="term" value="C:lysosome"/>
    <property type="evidence" value="ECO:0007669"/>
    <property type="project" value="UniProtKB-SubCell"/>
</dbReference>
<keyword evidence="9" id="KW-0479">Metal-binding</keyword>
<dbReference type="GO" id="GO:0043161">
    <property type="term" value="P:proteasome-mediated ubiquitin-dependent protein catabolic process"/>
    <property type="evidence" value="ECO:0007669"/>
    <property type="project" value="TreeGrafter"/>
</dbReference>
<sequence>MGAKQSGPAAANGRTRAYSGGDLPSSSSGGGGANGRPTGGAGRYTHLAPGVHHAAPGGSAGGAGAAAGAGAPVAAPRSRSLGGPAASGTRAAHSAFSIPNSSGLYGSQDSVNSTPEEGGRERAAAGGGAGHGGGGPRLVIGSLPAHLSPHLFGGFKCPVCSKFVSSDEMDLHLVMCLTKPRITYNEDVLSKDAGECAICLEELQQGDTIARLPCLCIYHKGCIDEWFEVNRSCPEHPSD</sequence>
<evidence type="ECO:0000256" key="12">
    <source>
        <dbReference type="ARBA" id="ARBA00022786"/>
    </source>
</evidence>
<evidence type="ECO:0000256" key="7">
    <source>
        <dbReference type="ARBA" id="ARBA00022679"/>
    </source>
</evidence>
<feature type="compositionally biased region" description="Polar residues" evidence="18">
    <location>
        <begin position="97"/>
        <end position="115"/>
    </location>
</feature>
<protein>
    <recommendedName>
        <fullName evidence="6">RING-type E3 ubiquitin transferase</fullName>
        <ecNumber evidence="6">2.3.2.27</ecNumber>
    </recommendedName>
</protein>